<dbReference type="VEuPathDB" id="FungiDB:CXQ85_000087"/>
<evidence type="ECO:0000313" key="9">
    <source>
        <dbReference type="Proteomes" id="UP000244309"/>
    </source>
</evidence>
<dbReference type="Proteomes" id="UP000244309">
    <property type="component" value="Unassembled WGS sequence"/>
</dbReference>
<name>A0A2V1ATN3_9ASCO</name>
<comment type="subcellular location">
    <subcellularLocation>
        <location evidence="1">Membrane</location>
        <topology evidence="1">Multi-pass membrane protein</topology>
    </subcellularLocation>
</comment>
<dbReference type="GO" id="GO:0005739">
    <property type="term" value="C:mitochondrion"/>
    <property type="evidence" value="ECO:0007669"/>
    <property type="project" value="TreeGrafter"/>
</dbReference>
<keyword evidence="5" id="KW-0472">Membrane</keyword>
<protein>
    <recommendedName>
        <fullName evidence="6">Protein SYM1</fullName>
    </recommendedName>
</protein>
<proteinExistence type="inferred from homology"/>
<evidence type="ECO:0000256" key="5">
    <source>
        <dbReference type="ARBA" id="ARBA00023136"/>
    </source>
</evidence>
<dbReference type="EMBL" id="PKFO01000005">
    <property type="protein sequence ID" value="PVH21122.1"/>
    <property type="molecule type" value="Genomic_DNA"/>
</dbReference>
<dbReference type="PANTHER" id="PTHR11266:SF17">
    <property type="entry name" value="PROTEIN MPV17"/>
    <property type="match status" value="1"/>
</dbReference>
<dbReference type="InterPro" id="IPR007248">
    <property type="entry name" value="Mpv17_PMP22"/>
</dbReference>
<evidence type="ECO:0000256" key="2">
    <source>
        <dbReference type="ARBA" id="ARBA00006824"/>
    </source>
</evidence>
<evidence type="ECO:0000313" key="8">
    <source>
        <dbReference type="EMBL" id="PVH21122.1"/>
    </source>
</evidence>
<dbReference type="OrthoDB" id="430207at2759"/>
<dbReference type="AlphaFoldDB" id="A0A2V1ATN3"/>
<gene>
    <name evidence="8" type="ORF">CXQ85_000087</name>
</gene>
<sequence length="174" mass="19559">MFFQFYNRMLATRPYATNAITTAFLFGTGDVLAQNVESSKNFDFSRTGRAVIYGGVVFAPLGDQWYKFLARVVVGKTNVTQTAARVAVDQGVFAPFIGIPLYYSAISLMEGKSPEEAKQKLENKWWPTLYSNWTVWPVFQAVNFAFVPVNYRLMAVNVVSIGWNCYLSMKNAAS</sequence>
<evidence type="ECO:0000256" key="1">
    <source>
        <dbReference type="ARBA" id="ARBA00004141"/>
    </source>
</evidence>
<dbReference type="Pfam" id="PF04117">
    <property type="entry name" value="Mpv17_PMP22"/>
    <property type="match status" value="1"/>
</dbReference>
<evidence type="ECO:0000256" key="6">
    <source>
        <dbReference type="ARBA" id="ARBA00039302"/>
    </source>
</evidence>
<comment type="caution">
    <text evidence="8">The sequence shown here is derived from an EMBL/GenBank/DDBJ whole genome shotgun (WGS) entry which is preliminary data.</text>
</comment>
<keyword evidence="3" id="KW-0812">Transmembrane</keyword>
<accession>A0A2V1ATN3</accession>
<dbReference type="RefSeq" id="XP_025342062.1">
    <property type="nucleotide sequence ID" value="XM_025483847.1"/>
</dbReference>
<evidence type="ECO:0000256" key="4">
    <source>
        <dbReference type="ARBA" id="ARBA00022989"/>
    </source>
</evidence>
<dbReference type="GeneID" id="37005420"/>
<keyword evidence="4" id="KW-1133">Transmembrane helix</keyword>
<comment type="similarity">
    <text evidence="2 7">Belongs to the peroxisomal membrane protein PXMP2/4 family.</text>
</comment>
<evidence type="ECO:0000256" key="7">
    <source>
        <dbReference type="RuleBase" id="RU363053"/>
    </source>
</evidence>
<dbReference type="GO" id="GO:0016020">
    <property type="term" value="C:membrane"/>
    <property type="evidence" value="ECO:0007669"/>
    <property type="project" value="UniProtKB-SubCell"/>
</dbReference>
<dbReference type="PANTHER" id="PTHR11266">
    <property type="entry name" value="PEROXISOMAL MEMBRANE PROTEIN 2, PXMP2 MPV17"/>
    <property type="match status" value="1"/>
</dbReference>
<organism evidence="8 9">
    <name type="scientific">Candidozyma haemuli</name>
    <dbReference type="NCBI Taxonomy" id="45357"/>
    <lineage>
        <taxon>Eukaryota</taxon>
        <taxon>Fungi</taxon>
        <taxon>Dikarya</taxon>
        <taxon>Ascomycota</taxon>
        <taxon>Saccharomycotina</taxon>
        <taxon>Pichiomycetes</taxon>
        <taxon>Metschnikowiaceae</taxon>
        <taxon>Candidozyma</taxon>
    </lineage>
</organism>
<keyword evidence="9" id="KW-1185">Reference proteome</keyword>
<reference evidence="8 9" key="1">
    <citation type="submission" date="2017-12" db="EMBL/GenBank/DDBJ databases">
        <title>Genome Sequence of a Multidrug-Resistant Candida haemulonii Isolate from a Patient with Chronic Leg Ulcers in Israel.</title>
        <authorList>
            <person name="Chow N.A."/>
            <person name="Gade L."/>
            <person name="Batra D."/>
            <person name="Rowe L.A."/>
            <person name="Ben-Ami R."/>
            <person name="Loparev V.N."/>
            <person name="Litvintseva A.P."/>
        </authorList>
    </citation>
    <scope>NUCLEOTIDE SEQUENCE [LARGE SCALE GENOMIC DNA]</scope>
    <source>
        <strain evidence="8 9">B11899</strain>
    </source>
</reference>
<dbReference type="STRING" id="45357.A0A2V1ATN3"/>
<evidence type="ECO:0000256" key="3">
    <source>
        <dbReference type="ARBA" id="ARBA00022692"/>
    </source>
</evidence>